<protein>
    <recommendedName>
        <fullName evidence="3">Major facilitator superfamily (MFS) profile domain-containing protein</fullName>
    </recommendedName>
</protein>
<name>X1L1G4_9ZZZZ</name>
<evidence type="ECO:0000313" key="2">
    <source>
        <dbReference type="EMBL" id="GAH99735.1"/>
    </source>
</evidence>
<feature type="non-terminal residue" evidence="2">
    <location>
        <position position="102"/>
    </location>
</feature>
<organism evidence="2">
    <name type="scientific">marine sediment metagenome</name>
    <dbReference type="NCBI Taxonomy" id="412755"/>
    <lineage>
        <taxon>unclassified sequences</taxon>
        <taxon>metagenomes</taxon>
        <taxon>ecological metagenomes</taxon>
    </lineage>
</organism>
<dbReference type="AlphaFoldDB" id="X1L1G4"/>
<keyword evidence="1" id="KW-0812">Transmembrane</keyword>
<accession>X1L1G4</accession>
<proteinExistence type="predicted"/>
<reference evidence="2" key="1">
    <citation type="journal article" date="2014" name="Front. Microbiol.">
        <title>High frequency of phylogenetically diverse reductive dehalogenase-homologous genes in deep subseafloor sedimentary metagenomes.</title>
        <authorList>
            <person name="Kawai M."/>
            <person name="Futagami T."/>
            <person name="Toyoda A."/>
            <person name="Takaki Y."/>
            <person name="Nishi S."/>
            <person name="Hori S."/>
            <person name="Arai W."/>
            <person name="Tsubouchi T."/>
            <person name="Morono Y."/>
            <person name="Uchiyama I."/>
            <person name="Ito T."/>
            <person name="Fujiyama A."/>
            <person name="Inagaki F."/>
            <person name="Takami H."/>
        </authorList>
    </citation>
    <scope>NUCLEOTIDE SEQUENCE</scope>
    <source>
        <strain evidence="2">Expedition CK06-06</strain>
    </source>
</reference>
<feature type="transmembrane region" description="Helical" evidence="1">
    <location>
        <begin position="41"/>
        <end position="60"/>
    </location>
</feature>
<dbReference type="EMBL" id="BARU01047492">
    <property type="protein sequence ID" value="GAH99735.1"/>
    <property type="molecule type" value="Genomic_DNA"/>
</dbReference>
<gene>
    <name evidence="2" type="ORF">S03H2_71137</name>
</gene>
<sequence length="102" mass="11757">MFTIKETSKYEEIKESRLKTNEKTNLLKKNLNIVFKSDNRMAYITVLILHSIWILNGIYYSLAELYMSQSPYLNEGDINIVVLILVPSIMGGFLVTGFFADK</sequence>
<keyword evidence="1" id="KW-0472">Membrane</keyword>
<keyword evidence="1" id="KW-1133">Transmembrane helix</keyword>
<evidence type="ECO:0000256" key="1">
    <source>
        <dbReference type="SAM" id="Phobius"/>
    </source>
</evidence>
<evidence type="ECO:0008006" key="3">
    <source>
        <dbReference type="Google" id="ProtNLM"/>
    </source>
</evidence>
<comment type="caution">
    <text evidence="2">The sequence shown here is derived from an EMBL/GenBank/DDBJ whole genome shotgun (WGS) entry which is preliminary data.</text>
</comment>
<feature type="transmembrane region" description="Helical" evidence="1">
    <location>
        <begin position="80"/>
        <end position="100"/>
    </location>
</feature>